<keyword evidence="1" id="KW-0472">Membrane</keyword>
<feature type="transmembrane region" description="Helical" evidence="1">
    <location>
        <begin position="52"/>
        <end position="73"/>
    </location>
</feature>
<proteinExistence type="predicted"/>
<keyword evidence="1" id="KW-1133">Transmembrane helix</keyword>
<evidence type="ECO:0000313" key="3">
    <source>
        <dbReference type="Proteomes" id="UP001603857"/>
    </source>
</evidence>
<evidence type="ECO:0000313" key="2">
    <source>
        <dbReference type="EMBL" id="KAL2344517.1"/>
    </source>
</evidence>
<comment type="caution">
    <text evidence="2">The sequence shown here is derived from an EMBL/GenBank/DDBJ whole genome shotgun (WGS) entry which is preliminary data.</text>
</comment>
<evidence type="ECO:0000256" key="1">
    <source>
        <dbReference type="SAM" id="Phobius"/>
    </source>
</evidence>
<name>A0ABD1N8T5_9FABA</name>
<dbReference type="EMBL" id="JBGMDY010000002">
    <property type="protein sequence ID" value="KAL2344517.1"/>
    <property type="molecule type" value="Genomic_DNA"/>
</dbReference>
<organism evidence="2 3">
    <name type="scientific">Flemingia macrophylla</name>
    <dbReference type="NCBI Taxonomy" id="520843"/>
    <lineage>
        <taxon>Eukaryota</taxon>
        <taxon>Viridiplantae</taxon>
        <taxon>Streptophyta</taxon>
        <taxon>Embryophyta</taxon>
        <taxon>Tracheophyta</taxon>
        <taxon>Spermatophyta</taxon>
        <taxon>Magnoliopsida</taxon>
        <taxon>eudicotyledons</taxon>
        <taxon>Gunneridae</taxon>
        <taxon>Pentapetalae</taxon>
        <taxon>rosids</taxon>
        <taxon>fabids</taxon>
        <taxon>Fabales</taxon>
        <taxon>Fabaceae</taxon>
        <taxon>Papilionoideae</taxon>
        <taxon>50 kb inversion clade</taxon>
        <taxon>NPAAA clade</taxon>
        <taxon>indigoferoid/millettioid clade</taxon>
        <taxon>Phaseoleae</taxon>
        <taxon>Flemingia</taxon>
    </lineage>
</organism>
<keyword evidence="1" id="KW-0812">Transmembrane</keyword>
<gene>
    <name evidence="2" type="ORF">Fmac_005802</name>
</gene>
<protein>
    <submittedName>
        <fullName evidence="2">Uncharacterized protein</fullName>
    </submittedName>
</protein>
<sequence length="136" mass="16061">MALHRINGELFSERRGIVDGVFNSFGKIDHGSRISRRGRRFGRITKLKLSRWIFLLTAILSILLTFFGLKMFYQAKMESKFSMIPHNLQEERNLLENIEASNVAKTLKGKRRKLFLHRSYLELQTRNWTFSVSLER</sequence>
<keyword evidence="3" id="KW-1185">Reference proteome</keyword>
<reference evidence="2 3" key="1">
    <citation type="submission" date="2024-08" db="EMBL/GenBank/DDBJ databases">
        <title>Insights into the chromosomal genome structure of Flemingia macrophylla.</title>
        <authorList>
            <person name="Ding Y."/>
            <person name="Zhao Y."/>
            <person name="Bi W."/>
            <person name="Wu M."/>
            <person name="Zhao G."/>
            <person name="Gong Y."/>
            <person name="Li W."/>
            <person name="Zhang P."/>
        </authorList>
    </citation>
    <scope>NUCLEOTIDE SEQUENCE [LARGE SCALE GENOMIC DNA]</scope>
    <source>
        <strain evidence="2">DYQJB</strain>
        <tissue evidence="2">Leaf</tissue>
    </source>
</reference>
<dbReference type="Proteomes" id="UP001603857">
    <property type="component" value="Unassembled WGS sequence"/>
</dbReference>
<accession>A0ABD1N8T5</accession>
<dbReference type="AlphaFoldDB" id="A0ABD1N8T5"/>